<protein>
    <submittedName>
        <fullName evidence="4">Nuclear mitotic apparatus protein 1</fullName>
    </submittedName>
</protein>
<feature type="coiled-coil region" evidence="1">
    <location>
        <begin position="1878"/>
        <end position="1983"/>
    </location>
</feature>
<feature type="region of interest" description="Disordered" evidence="2">
    <location>
        <begin position="1216"/>
        <end position="1240"/>
    </location>
</feature>
<evidence type="ECO:0000256" key="1">
    <source>
        <dbReference type="SAM" id="Coils"/>
    </source>
</evidence>
<sequence>MEAQKKLTVLKYVHKIGGEAIESLSELKSGHFYLHVLGMLEQWNPGKQELKSDKERLLCVKKFLQDFYENDPQLEEFLQFDLVLGDSKSGDKQELELAKIAVVLLGIGVLDKNGQTFINAALQLPQELHGDIMEIIQSVVQAGSTEVALTTKVEEVLCGPTEFRNSEQDERCLSPVQNIVKSNAFMDPAVTSTPRDPRSVRNVAVVKDSPLKANSSLLNFSLRDLTSPLRGMSLNSSVASSPLAKFVQSPELIQKAVLKQKELELRKVKQQLNDQVLLKEEVQMTLQDQVEAGVKKDEDILKLQERVKELLHLKDSYDQLQEMKIKYSEMEALVEKMTKKVESLQQYKEQCGLLEKESSQHCEEMNKLHQEIRTLEEVEEKHKELVKTIGHLDTEVTTLRVQLDHANKSRLEWEEERRALNSNLEMEKEKNGEIKRELEELLAAQHANAAPGESMGIFVDLQVGELRCQLEELQQERDRLRLRLEEMEKSLGDKSTELSTLQASGVSAASEIERLTEAVRTKDAELESLNSLVAERNTRVKEVEALKASALKEVEEMKTAFDEKDGQLRQVEEMKVQLEENVVRLEEDVKERENANVEMKCKLEALTSQVKNFEEELASKATEAETLVKEKEQVVNELREKTEEGENLQRELVEKEKTLSDLLQEKESISAKLTAETEENEKLSSGLSETEKSLTVAQEELKNMCASVKCLTEEVEEHSETIKKLHLREADVVAMKEQLEKDNQDLQENAKHQSSELEQKENHLKEVKEQLVEASENVLSLRRQIDTKDGSISEMSEQCAQLNAELSHKSELLSRVENEKAQMTDKLSEEQGKTRELQAEIETLKVDVSHHVAACEEKSKSVGELLALKQSYEERVEALTNKFSDQSDECSIRQQTISDLSQQVADLQEQVSAKCEETGGLRRDLTTLTSEVESKSQLIGELENQLSEKVQAYDTLSTEKESVRTTLSAVVEEKESFSRQLQEKMVEISGLEQQLQEKLSEATSTAQEVESTKTSMATLQEAEVNLNVEIQELKDQNRKLVEQCEEFNCQVAQNVSEKEQLLKSVESKNLEIEAAQEQIEKLKSEVKEQIGTQAELQSDNSKVAENLAQVCGERDELKQSVEDKEAEIVWQLAEISRLTEETQQLTTTHQATAGRNEELSGEMALVVEERDKLTGDVRAQCETISTLNQRMAELEGKNCELENNIKELNEKLLQATQEKDSVSAEKETMATEAGEQSSQISLLSQELKQKSEALENSETTIGELKQQLQEQGEARQGVMQEKTEVCALLKSKEETVSQLTADLEQKNIALEESARKIEDWTARFADFEQKYNADISEKTSEAELLRIKVETLSSNMNDNEKTSREEVLSLKEQVHKHEASLLQKNEEVQSRETVIAELKETVTGQDSRMTELKTELDQRCKTALDLHSEVESQARQLEELRTTVEEQTSSVAGLTEVLNSKELALAEARDNAELERTSAKKLSEELEGKCSEISELTNTLEERSTRAAQLESRANDLEKELGMKSVQYEEMVQAVSTKDDDCKQKDEEHSRVVCEVQTLQAAVQEKDEQIEQKSQEIAHLNEEFSSLRSLQQDQISTLQKEHAGELASLKEETGTMLENLRVKFEAAKESEMQMLSGQKAEADAQLGEVRGRLQSQLEEVRVQADAQLEEVREQHQRELKEVRGQAEAQLEELRAQHQRELEEVRCQLEEVKGQHQRELEEVRCQLEEFRGQHQRELEELRAQHQRELEAMGRQHTEMIQELETQAQDRDSQEVAAREQMILSVREQYEQQLKSLEEESRQKLSILESDLKREQRAHREMEEELGCQRTAVVQLEEEVRWEKKEREILVHTVRQENEGKLLEIQQSQQLRVEGLVAENSALNKQISEFQDSLSSMKRDHLSQELVKKDLENQLSALREEWKLSREEQRANVEQVAETHKRELLASRQEVEEMMMTMAATQEQLEEIKEKYSETSQLAEDMQMKMDNLTAAHEVETSRLKGQLQDQELTGREQKTSYEVLTNKQSQLEKKCKTLQEDNQAFRERETKQLREHDAQMKKANEFCTDLRKQLDSENKKRESSEKELQRLSSLCRRHEQQVSKIKETNTSLSSALKIERDSNVKMQKRMEGFLSKFEEMKLKHEGLNKENKDQAMEMARMKVALDLSVRKVKVLQQQLDQAGAELLGDRSHFERLISEKEPEALNASIESKASSYSLRSRSRRTSGDDSFHENQTEDAFIASNVKDTRNPSAPDAPDRLITSKVRQPVDRMSIASTSSTHSIRSLNGVQGAVLPNAMSCANEPEGPDFEWNRLSELQRRNTMYLPHLQSSYPVEMQTVRKEKLSDDSLRLSLMPDRKTRSHYASTQNVGPIKDTESTAQKRKAPTAKSDAEEQHLGESPSKQRKSQDKTPPGTIVFIPLARNGPSYHRPGPPTPGKQPRRVSGRFTPSQTVSPKPVSSRQKGAGQTAPQGMSTPKKKRTPRRSPRFVEPLSPASSAAAEDDRRESVAFSIGFTPDKAKSHKRLMKRGGFFSRGDKNSAASNKAAHEAKKSQDLR</sequence>
<reference evidence="4" key="1">
    <citation type="submission" date="2025-08" db="UniProtKB">
        <authorList>
            <consortium name="RefSeq"/>
        </authorList>
    </citation>
    <scope>IDENTIFICATION</scope>
</reference>
<feature type="compositionally biased region" description="Basic and acidic residues" evidence="2">
    <location>
        <begin position="2220"/>
        <end position="2230"/>
    </location>
</feature>
<evidence type="ECO:0000313" key="4">
    <source>
        <dbReference type="RefSeq" id="XP_035828964.1"/>
    </source>
</evidence>
<feature type="compositionally biased region" description="Polar residues" evidence="2">
    <location>
        <begin position="2441"/>
        <end position="2456"/>
    </location>
</feature>
<evidence type="ECO:0000256" key="2">
    <source>
        <dbReference type="SAM" id="MobiDB-lite"/>
    </source>
</evidence>
<feature type="region of interest" description="Disordered" evidence="2">
    <location>
        <begin position="2203"/>
        <end position="2254"/>
    </location>
</feature>
<feature type="coiled-coil region" evidence="1">
    <location>
        <begin position="1556"/>
        <end position="1590"/>
    </location>
</feature>
<dbReference type="Gene3D" id="1.10.287.2610">
    <property type="match status" value="1"/>
</dbReference>
<keyword evidence="3" id="KW-1185">Reference proteome</keyword>
<evidence type="ECO:0000313" key="3">
    <source>
        <dbReference type="Proteomes" id="UP000694888"/>
    </source>
</evidence>
<dbReference type="PANTHER" id="PTHR43941">
    <property type="entry name" value="STRUCTURAL MAINTENANCE OF CHROMOSOMES PROTEIN 2"/>
    <property type="match status" value="1"/>
</dbReference>
<dbReference type="Proteomes" id="UP000694888">
    <property type="component" value="Unplaced"/>
</dbReference>
<proteinExistence type="predicted"/>
<feature type="compositionally biased region" description="Basic and acidic residues" evidence="2">
    <location>
        <begin position="2539"/>
        <end position="2550"/>
    </location>
</feature>
<dbReference type="GeneID" id="101857290"/>
<feature type="region of interest" description="Disordered" evidence="2">
    <location>
        <begin position="670"/>
        <end position="690"/>
    </location>
</feature>
<dbReference type="SUPFAM" id="SSF58113">
    <property type="entry name" value="Apolipoprotein A-I"/>
    <property type="match status" value="1"/>
</dbReference>
<feature type="compositionally biased region" description="Basic residues" evidence="2">
    <location>
        <begin position="2470"/>
        <end position="2480"/>
    </location>
</feature>
<dbReference type="Gene3D" id="1.10.287.1490">
    <property type="match status" value="1"/>
</dbReference>
<feature type="region of interest" description="Disordered" evidence="2">
    <location>
        <begin position="2336"/>
        <end position="2550"/>
    </location>
</feature>
<accession>A0ABM1W2S1</accession>
<dbReference type="Gene3D" id="1.20.120.20">
    <property type="entry name" value="Apolipoprotein"/>
    <property type="match status" value="1"/>
</dbReference>
<gene>
    <name evidence="4" type="primary">LOC101857290</name>
</gene>
<feature type="coiled-coil region" evidence="1">
    <location>
        <begin position="2016"/>
        <end position="2103"/>
    </location>
</feature>
<organism evidence="3 4">
    <name type="scientific">Aplysia californica</name>
    <name type="common">California sea hare</name>
    <dbReference type="NCBI Taxonomy" id="6500"/>
    <lineage>
        <taxon>Eukaryota</taxon>
        <taxon>Metazoa</taxon>
        <taxon>Spiralia</taxon>
        <taxon>Lophotrochozoa</taxon>
        <taxon>Mollusca</taxon>
        <taxon>Gastropoda</taxon>
        <taxon>Heterobranchia</taxon>
        <taxon>Euthyneura</taxon>
        <taxon>Tectipleura</taxon>
        <taxon>Aplysiida</taxon>
        <taxon>Aplysioidea</taxon>
        <taxon>Aplysiidae</taxon>
        <taxon>Aplysia</taxon>
    </lineage>
</organism>
<keyword evidence="1" id="KW-0175">Coiled coil</keyword>
<feature type="coiled-coil region" evidence="1">
    <location>
        <begin position="1395"/>
        <end position="1527"/>
    </location>
</feature>
<name>A0ABM1W2S1_APLCA</name>
<dbReference type="PANTHER" id="PTHR43941:SF1">
    <property type="entry name" value="STRUCTURAL MAINTENANCE OF CHROMOSOMES PROTEIN 2"/>
    <property type="match status" value="1"/>
</dbReference>
<feature type="coiled-coil region" evidence="1">
    <location>
        <begin position="1650"/>
        <end position="1837"/>
    </location>
</feature>
<dbReference type="SUPFAM" id="SSF116907">
    <property type="entry name" value="Hook domain"/>
    <property type="match status" value="1"/>
</dbReference>
<dbReference type="RefSeq" id="XP_035828964.1">
    <property type="nucleotide sequence ID" value="XM_035973071.1"/>
</dbReference>
<feature type="compositionally biased region" description="Basic and acidic residues" evidence="2">
    <location>
        <begin position="1217"/>
        <end position="1229"/>
    </location>
</feature>